<protein>
    <recommendedName>
        <fullName evidence="4">RNA polymerase I-specific transcription initiation factor RRN3</fullName>
    </recommendedName>
</protein>
<keyword evidence="3" id="KW-1185">Reference proteome</keyword>
<sequence>MFSSKIESSPVENSIGVETAILKENRHSLENRLLADAGLTTHGTSGGQRLPADDREALLTALRSSKESDLARFLEALTTVLPQITDGTWDNVIIAALAEGHRCPPDNKVAFQAFVVNLVLQNVQYLGPVISRLVQSFAQVHDDAMSTIHEPLRCIVTFMPRSEELLQFYIEKHFPHSSRSDQEFVMYVRMVLGSLNYARESIHIIISLLFRRLVALEVEYLTASEHHLEEQTAFGKDIPCPVSGESCEDSSVFDLECSERRELNAPLPGGALVPAEFAEQSAESLRRKLDMSLNHMFYFCKSACAIVPDSTLDALYTAFETHALPVARIRFVPFIMFVYLSESGPLYADTTLRRLLTVLVDSTRPKALRSRAVLYAGALAASNRAVTFDVALQWLRAISSWMHNQLGCECPSEQMGALSQKDFAEEPLYASLIAALYVIGARASHFLRSDLYREQVRSMRLARIMHWMPHLPAGMRLELIQAATIFPEFCFLTDRLGNYCEDAESLFVNDCIPFREYGLPESQQFVRAARLPDETWAMPDMEFRFDTFQGISRVSLYGSLSLGSTNGSSSNFGLTPPTST</sequence>
<accession>A0A7J7IKQ2</accession>
<dbReference type="PANTHER" id="PTHR12790:SF0">
    <property type="entry name" value="RNA POLYMERASE I-SPECIFIC TRANSCRIPTION INITIATION FACTOR RRN3-RELATED"/>
    <property type="match status" value="1"/>
</dbReference>
<dbReference type="OrthoDB" id="26970at2759"/>
<dbReference type="Proteomes" id="UP000530660">
    <property type="component" value="Unassembled WGS sequence"/>
</dbReference>
<evidence type="ECO:0000256" key="1">
    <source>
        <dbReference type="ARBA" id="ARBA00010098"/>
    </source>
</evidence>
<dbReference type="GO" id="GO:0001042">
    <property type="term" value="F:RNA polymerase I core binding"/>
    <property type="evidence" value="ECO:0007669"/>
    <property type="project" value="TreeGrafter"/>
</dbReference>
<dbReference type="Pfam" id="PF05327">
    <property type="entry name" value="RRN3"/>
    <property type="match status" value="1"/>
</dbReference>
<dbReference type="InterPro" id="IPR007991">
    <property type="entry name" value="RNA_pol_I_trans_ini_fac_RRN3"/>
</dbReference>
<dbReference type="EMBL" id="VWRR01000008">
    <property type="protein sequence ID" value="KAF6003097.1"/>
    <property type="molecule type" value="Genomic_DNA"/>
</dbReference>
<name>A0A7J7IKQ2_9RHOD</name>
<proteinExistence type="inferred from homology"/>
<dbReference type="GO" id="GO:0006361">
    <property type="term" value="P:transcription initiation at RNA polymerase I promoter"/>
    <property type="evidence" value="ECO:0007669"/>
    <property type="project" value="InterPro"/>
</dbReference>
<reference evidence="2 3" key="1">
    <citation type="journal article" date="2020" name="J. Phycol.">
        <title>Comparative genome analysis reveals Cyanidiococcus gen. nov., a new extremophilic red algal genus sister to Cyanidioschyzon (Cyanidioschyzonaceae, Rhodophyta).</title>
        <authorList>
            <person name="Liu S.-L."/>
            <person name="Chiang Y.-R."/>
            <person name="Yoon H.S."/>
            <person name="Fu H.-Y."/>
        </authorList>
    </citation>
    <scope>NUCLEOTIDE SEQUENCE [LARGE SCALE GENOMIC DNA]</scope>
    <source>
        <strain evidence="2 3">THAL066</strain>
    </source>
</reference>
<evidence type="ECO:0000313" key="2">
    <source>
        <dbReference type="EMBL" id="KAF6003097.1"/>
    </source>
</evidence>
<dbReference type="GO" id="GO:0001181">
    <property type="term" value="F:RNA polymerase I general transcription initiation factor activity"/>
    <property type="evidence" value="ECO:0007669"/>
    <property type="project" value="InterPro"/>
</dbReference>
<evidence type="ECO:0008006" key="4">
    <source>
        <dbReference type="Google" id="ProtNLM"/>
    </source>
</evidence>
<dbReference type="PANTHER" id="PTHR12790">
    <property type="entry name" value="TRANSCRIPTION INITIATION FACTOR IA RRN3"/>
    <property type="match status" value="1"/>
</dbReference>
<dbReference type="GO" id="GO:0005634">
    <property type="term" value="C:nucleus"/>
    <property type="evidence" value="ECO:0007669"/>
    <property type="project" value="TreeGrafter"/>
</dbReference>
<comment type="similarity">
    <text evidence="1">Belongs to the RRN3 family.</text>
</comment>
<comment type="caution">
    <text evidence="2">The sequence shown here is derived from an EMBL/GenBank/DDBJ whole genome shotgun (WGS) entry which is preliminary data.</text>
</comment>
<dbReference type="AlphaFoldDB" id="A0A7J7IKQ2"/>
<evidence type="ECO:0000313" key="3">
    <source>
        <dbReference type="Proteomes" id="UP000530660"/>
    </source>
</evidence>
<gene>
    <name evidence="2" type="ORF">F1559_004073</name>
</gene>
<organism evidence="2 3">
    <name type="scientific">Cyanidiococcus yangmingshanensis</name>
    <dbReference type="NCBI Taxonomy" id="2690220"/>
    <lineage>
        <taxon>Eukaryota</taxon>
        <taxon>Rhodophyta</taxon>
        <taxon>Bangiophyceae</taxon>
        <taxon>Cyanidiales</taxon>
        <taxon>Cyanidiaceae</taxon>
        <taxon>Cyanidiococcus</taxon>
    </lineage>
</organism>